<reference evidence="19" key="1">
    <citation type="submission" date="2017-03" db="EMBL/GenBank/DDBJ databases">
        <title>Phytopthora megakarya and P. palmivora, two closely related causual agents of cacao black pod achieved similar genome size and gene model numbers by different mechanisms.</title>
        <authorList>
            <person name="Ali S."/>
            <person name="Shao J."/>
            <person name="Larry D.J."/>
            <person name="Kronmiller B."/>
            <person name="Shen D."/>
            <person name="Strem M.D."/>
            <person name="Melnick R.L."/>
            <person name="Guiltinan M.J."/>
            <person name="Tyler B.M."/>
            <person name="Meinhardt L.W."/>
            <person name="Bailey B.A."/>
        </authorList>
    </citation>
    <scope>NUCLEOTIDE SEQUENCE [LARGE SCALE GENOMIC DNA]</scope>
    <source>
        <strain evidence="19">zdho120</strain>
    </source>
</reference>
<keyword evidence="5" id="KW-0479">Metal-binding</keyword>
<evidence type="ECO:0000256" key="11">
    <source>
        <dbReference type="ARBA" id="ARBA00022908"/>
    </source>
</evidence>
<dbReference type="GO" id="GO:0006310">
    <property type="term" value="P:DNA recombination"/>
    <property type="evidence" value="ECO:0007669"/>
    <property type="project" value="UniProtKB-KW"/>
</dbReference>
<accession>A0A225UYK9</accession>
<evidence type="ECO:0000313" key="18">
    <source>
        <dbReference type="EMBL" id="OWY97827.1"/>
    </source>
</evidence>
<dbReference type="EMBL" id="NBNE01010028">
    <property type="protein sequence ID" value="OWY97827.1"/>
    <property type="molecule type" value="Genomic_DNA"/>
</dbReference>
<keyword evidence="12" id="KW-0695">RNA-directed DNA polymerase</keyword>
<keyword evidence="13" id="KW-0548">Nucleotidyltransferase</keyword>
<evidence type="ECO:0000256" key="6">
    <source>
        <dbReference type="ARBA" id="ARBA00022741"/>
    </source>
</evidence>
<dbReference type="PROSITE" id="PS50994">
    <property type="entry name" value="INTEGRASE"/>
    <property type="match status" value="1"/>
</dbReference>
<keyword evidence="15" id="KW-0233">DNA recombination</keyword>
<evidence type="ECO:0000313" key="19">
    <source>
        <dbReference type="Proteomes" id="UP000198211"/>
    </source>
</evidence>
<keyword evidence="19" id="KW-1185">Reference proteome</keyword>
<gene>
    <name evidence="18" type="ORF">PHMEG_00031548</name>
</gene>
<evidence type="ECO:0000256" key="7">
    <source>
        <dbReference type="ARBA" id="ARBA00022759"/>
    </source>
</evidence>
<feature type="domain" description="Integrase catalytic" evidence="17">
    <location>
        <begin position="132"/>
        <end position="300"/>
    </location>
</feature>
<dbReference type="GO" id="GO:0046872">
    <property type="term" value="F:metal ion binding"/>
    <property type="evidence" value="ECO:0007669"/>
    <property type="project" value="UniProtKB-KW"/>
</dbReference>
<evidence type="ECO:0000256" key="14">
    <source>
        <dbReference type="ARBA" id="ARBA00023113"/>
    </source>
</evidence>
<keyword evidence="11" id="KW-0229">DNA integration</keyword>
<keyword evidence="7" id="KW-0255">Endonuclease</keyword>
<dbReference type="Gene3D" id="3.30.420.10">
    <property type="entry name" value="Ribonuclease H-like superfamily/Ribonuclease H"/>
    <property type="match status" value="1"/>
</dbReference>
<evidence type="ECO:0000259" key="17">
    <source>
        <dbReference type="PROSITE" id="PS50994"/>
    </source>
</evidence>
<dbReference type="GO" id="GO:0005524">
    <property type="term" value="F:ATP binding"/>
    <property type="evidence" value="ECO:0007669"/>
    <property type="project" value="UniProtKB-KW"/>
</dbReference>
<dbReference type="GO" id="GO:0006508">
    <property type="term" value="P:proteolysis"/>
    <property type="evidence" value="ECO:0007669"/>
    <property type="project" value="UniProtKB-KW"/>
</dbReference>
<keyword evidence="14" id="KW-0917">Virion maturation</keyword>
<comment type="caution">
    <text evidence="18">The sequence shown here is derived from an EMBL/GenBank/DDBJ whole genome shotgun (WGS) entry which is preliminary data.</text>
</comment>
<evidence type="ECO:0000256" key="9">
    <source>
        <dbReference type="ARBA" id="ARBA00022840"/>
    </source>
</evidence>
<dbReference type="InterPro" id="IPR025724">
    <property type="entry name" value="GAG-pre-integrase_dom"/>
</dbReference>
<dbReference type="Pfam" id="PF13976">
    <property type="entry name" value="gag_pre-integrs"/>
    <property type="match status" value="1"/>
</dbReference>
<evidence type="ECO:0000256" key="16">
    <source>
        <dbReference type="ARBA" id="ARBA00023268"/>
    </source>
</evidence>
<dbReference type="PANTHER" id="PTHR42648">
    <property type="entry name" value="TRANSPOSASE, PUTATIVE-RELATED"/>
    <property type="match status" value="1"/>
</dbReference>
<dbReference type="Pfam" id="PF07727">
    <property type="entry name" value="RVT_2"/>
    <property type="match status" value="1"/>
</dbReference>
<dbReference type="InterPro" id="IPR013103">
    <property type="entry name" value="RVT_2"/>
</dbReference>
<keyword evidence="6" id="KW-0547">Nucleotide-binding</keyword>
<keyword evidence="13" id="KW-0808">Transferase</keyword>
<dbReference type="OrthoDB" id="89199at2759"/>
<keyword evidence="4" id="KW-0540">Nuclease</keyword>
<sequence length="647" mass="72707">MVANNATAPVQGIGTVKIQILDSHKRLQELVLTEVLFLPALRKNLMSVTQLALKGVVFDFHTDPGKVTMTLGQLSLTSGSQNGVCVLKMVNKEQLALYVFPQLTIDLAHRRFGHASKDILLKMQAKKMVTGLKFVPSKSEEVGLCDACQLGTKKRIEIHSLDGKRYVVLSRYGHVYPLENRSEALDCFIRHKAAVENHHNAHLRKLTSDNGGEYLAEQFKEFCATNGIDQHTTSTYTPEQNGMAEVRFRILFNKVRTVLIDSNSPKQLWAEALLSVVYLQNRTMNSRTQKTPFEIWYGFAPDVSHFRVFGSLAYVYLPTKAASAGIKPRGRSIKRQKLDYRSARGIFVGYAPQQKAWKVLDCSTGKIVVSCHVSFDETFSPAAEELRRQEFRRLSSHLDLDFDYYTSDIAQLEEFVSSFDLSEVSLVQVRPVLRDYDPVACAVVDGISPQVHTKRPEAGNPILNAVRKQQEAAALVALENIEAKTLAGNLAASGIATEPKTYNEAVSRPDAREWKEAIDKETASLIANKTWTVMPLPTGKRALSSRWLFKIKYNSDGSIERKKARFVVIGCQQVRHIDFDEIFAPVVRLESLRVLLAIVCIEDLECHQMDVETAFLNGDLTEEVYIKPPQGMDMDGKEEWVCKLHKS</sequence>
<keyword evidence="2" id="KW-1188">Viral release from host cell</keyword>
<dbReference type="STRING" id="4795.A0A225UYK9"/>
<keyword evidence="16" id="KW-0511">Multifunctional enzyme</keyword>
<dbReference type="Pfam" id="PF25597">
    <property type="entry name" value="SH3_retrovirus"/>
    <property type="match status" value="1"/>
</dbReference>
<keyword evidence="8" id="KW-0378">Hydrolase</keyword>
<dbReference type="GO" id="GO:0015074">
    <property type="term" value="P:DNA integration"/>
    <property type="evidence" value="ECO:0007669"/>
    <property type="project" value="UniProtKB-KW"/>
</dbReference>
<feature type="non-terminal residue" evidence="18">
    <location>
        <position position="647"/>
    </location>
</feature>
<evidence type="ECO:0000256" key="15">
    <source>
        <dbReference type="ARBA" id="ARBA00023172"/>
    </source>
</evidence>
<dbReference type="InterPro" id="IPR012337">
    <property type="entry name" value="RNaseH-like_sf"/>
</dbReference>
<organism evidence="18 19">
    <name type="scientific">Phytophthora megakarya</name>
    <dbReference type="NCBI Taxonomy" id="4795"/>
    <lineage>
        <taxon>Eukaryota</taxon>
        <taxon>Sar</taxon>
        <taxon>Stramenopiles</taxon>
        <taxon>Oomycota</taxon>
        <taxon>Peronosporomycetes</taxon>
        <taxon>Peronosporales</taxon>
        <taxon>Peronosporaceae</taxon>
        <taxon>Phytophthora</taxon>
    </lineage>
</organism>
<evidence type="ECO:0000256" key="10">
    <source>
        <dbReference type="ARBA" id="ARBA00022842"/>
    </source>
</evidence>
<dbReference type="InterPro" id="IPR057670">
    <property type="entry name" value="SH3_retrovirus"/>
</dbReference>
<keyword evidence="10" id="KW-0460">Magnesium</keyword>
<evidence type="ECO:0000256" key="4">
    <source>
        <dbReference type="ARBA" id="ARBA00022722"/>
    </source>
</evidence>
<name>A0A225UYK9_9STRA</name>
<keyword evidence="3" id="KW-0645">Protease</keyword>
<evidence type="ECO:0000256" key="12">
    <source>
        <dbReference type="ARBA" id="ARBA00022918"/>
    </source>
</evidence>
<proteinExistence type="predicted"/>
<dbReference type="InterPro" id="IPR039537">
    <property type="entry name" value="Retrotran_Ty1/copia-like"/>
</dbReference>
<evidence type="ECO:0000256" key="2">
    <source>
        <dbReference type="ARBA" id="ARBA00022612"/>
    </source>
</evidence>
<dbReference type="Pfam" id="PF00665">
    <property type="entry name" value="rve"/>
    <property type="match status" value="1"/>
</dbReference>
<comment type="function">
    <text evidence="1">The aspartyl protease (PR) mediates the proteolytic cleavages of the Gag and Gag-Pol polyproteins after assembly of the VLP.</text>
</comment>
<dbReference type="GO" id="GO:0003887">
    <property type="term" value="F:DNA-directed DNA polymerase activity"/>
    <property type="evidence" value="ECO:0007669"/>
    <property type="project" value="UniProtKB-KW"/>
</dbReference>
<evidence type="ECO:0000256" key="8">
    <source>
        <dbReference type="ARBA" id="ARBA00022801"/>
    </source>
</evidence>
<protein>
    <submittedName>
        <fullName evidence="18">Integrase, catalytic core protein</fullName>
    </submittedName>
</protein>
<dbReference type="GO" id="GO:0004519">
    <property type="term" value="F:endonuclease activity"/>
    <property type="evidence" value="ECO:0007669"/>
    <property type="project" value="UniProtKB-KW"/>
</dbReference>
<evidence type="ECO:0000256" key="5">
    <source>
        <dbReference type="ARBA" id="ARBA00022723"/>
    </source>
</evidence>
<evidence type="ECO:0000256" key="3">
    <source>
        <dbReference type="ARBA" id="ARBA00022670"/>
    </source>
</evidence>
<evidence type="ECO:0000256" key="13">
    <source>
        <dbReference type="ARBA" id="ARBA00022932"/>
    </source>
</evidence>
<dbReference type="SUPFAM" id="SSF53098">
    <property type="entry name" value="Ribonuclease H-like"/>
    <property type="match status" value="1"/>
</dbReference>
<dbReference type="PANTHER" id="PTHR42648:SF11">
    <property type="entry name" value="TRANSPOSON TY4-P GAG-POL POLYPROTEIN"/>
    <property type="match status" value="1"/>
</dbReference>
<dbReference type="GO" id="GO:0008233">
    <property type="term" value="F:peptidase activity"/>
    <property type="evidence" value="ECO:0007669"/>
    <property type="project" value="UniProtKB-KW"/>
</dbReference>
<keyword evidence="13" id="KW-0239">DNA-directed DNA polymerase</keyword>
<dbReference type="Proteomes" id="UP000198211">
    <property type="component" value="Unassembled WGS sequence"/>
</dbReference>
<evidence type="ECO:0000256" key="1">
    <source>
        <dbReference type="ARBA" id="ARBA00002180"/>
    </source>
</evidence>
<dbReference type="InterPro" id="IPR001584">
    <property type="entry name" value="Integrase_cat-core"/>
</dbReference>
<dbReference type="AlphaFoldDB" id="A0A225UYK9"/>
<dbReference type="GO" id="GO:0003964">
    <property type="term" value="F:RNA-directed DNA polymerase activity"/>
    <property type="evidence" value="ECO:0007669"/>
    <property type="project" value="UniProtKB-KW"/>
</dbReference>
<dbReference type="GO" id="GO:0003676">
    <property type="term" value="F:nucleic acid binding"/>
    <property type="evidence" value="ECO:0007669"/>
    <property type="project" value="InterPro"/>
</dbReference>
<keyword evidence="9" id="KW-0067">ATP-binding</keyword>
<dbReference type="InterPro" id="IPR036397">
    <property type="entry name" value="RNaseH_sf"/>
</dbReference>
<dbReference type="InterPro" id="IPR054722">
    <property type="entry name" value="PolX-like_BBD"/>
</dbReference>
<dbReference type="Pfam" id="PF22936">
    <property type="entry name" value="Pol_BBD"/>
    <property type="match status" value="1"/>
</dbReference>